<dbReference type="InterPro" id="IPR003309">
    <property type="entry name" value="SCAN_dom"/>
</dbReference>
<reference evidence="2 3" key="1">
    <citation type="journal article" date="2012" name="Genome Biol.">
        <title>Sequencing three crocodilian genomes to illuminate the evolution of archosaurs and amniotes.</title>
        <authorList>
            <person name="St John J.A."/>
            <person name="Braun E.L."/>
            <person name="Isberg S.R."/>
            <person name="Miles L.G."/>
            <person name="Chong A.Y."/>
            <person name="Gongora J."/>
            <person name="Dalzell P."/>
            <person name="Moran C."/>
            <person name="Bed'hom B."/>
            <person name="Abzhanov A."/>
            <person name="Burgess S.C."/>
            <person name="Cooksey A.M."/>
            <person name="Castoe T.A."/>
            <person name="Crawford N.G."/>
            <person name="Densmore L.D."/>
            <person name="Drew J.C."/>
            <person name="Edwards S.V."/>
            <person name="Faircloth B.C."/>
            <person name="Fujita M.K."/>
            <person name="Greenwold M.J."/>
            <person name="Hoffmann F.G."/>
            <person name="Howard J.M."/>
            <person name="Iguchi T."/>
            <person name="Janes D.E."/>
            <person name="Khan S.Y."/>
            <person name="Kohno S."/>
            <person name="de Koning A.J."/>
            <person name="Lance S.L."/>
            <person name="McCarthy F.M."/>
            <person name="McCormack J.E."/>
            <person name="Merchant M.E."/>
            <person name="Peterson D.G."/>
            <person name="Pollock D.D."/>
            <person name="Pourmand N."/>
            <person name="Raney B.J."/>
            <person name="Roessler K.A."/>
            <person name="Sanford J.R."/>
            <person name="Sawyer R.H."/>
            <person name="Schmidt C.J."/>
            <person name="Triplett E.W."/>
            <person name="Tuberville T.D."/>
            <person name="Venegas-Anaya M."/>
            <person name="Howard J.T."/>
            <person name="Jarvis E.D."/>
            <person name="Guillette L.J.Jr."/>
            <person name="Glenn T.C."/>
            <person name="Green R.E."/>
            <person name="Ray D.A."/>
        </authorList>
    </citation>
    <scope>NUCLEOTIDE SEQUENCE [LARGE SCALE GENOMIC DNA]</scope>
    <source>
        <strain evidence="2">KSC_2009_1</strain>
    </source>
</reference>
<evidence type="ECO:0000313" key="3">
    <source>
        <dbReference type="Proteomes" id="UP000050525"/>
    </source>
</evidence>
<dbReference type="GO" id="GO:0003964">
    <property type="term" value="F:RNA-directed DNA polymerase activity"/>
    <property type="evidence" value="ECO:0007669"/>
    <property type="project" value="UniProtKB-KW"/>
</dbReference>
<dbReference type="PROSITE" id="PS50804">
    <property type="entry name" value="SCAN_BOX"/>
    <property type="match status" value="1"/>
</dbReference>
<gene>
    <name evidence="2" type="ORF">Y1Q_0001065</name>
</gene>
<evidence type="ECO:0000313" key="2">
    <source>
        <dbReference type="EMBL" id="KYO35186.1"/>
    </source>
</evidence>
<dbReference type="Proteomes" id="UP000050525">
    <property type="component" value="Unassembled WGS sequence"/>
</dbReference>
<dbReference type="EMBL" id="AKHW03003207">
    <property type="protein sequence ID" value="KYO35186.1"/>
    <property type="molecule type" value="Genomic_DNA"/>
</dbReference>
<sequence>MTREDNPEVYIEAFERTAIQTGLDHSQWGHQLGALVIDRVQATYWALSRKDARDYDAVKAAILYRLEISLESYRQVFQAWKPKEAKWSSGLLQSLQDVLNKWLPVRRFNQEGVMDQVLLEQFLWDLEEDTQGWMDASGSALGAVLLQRCGGEKCPIAFASHKISCTETRCGSPD</sequence>
<proteinExistence type="predicted"/>
<dbReference type="Gene3D" id="1.10.4020.10">
    <property type="entry name" value="DNA breaking-rejoining enzymes"/>
    <property type="match status" value="1"/>
</dbReference>
<comment type="caution">
    <text evidence="2">The sequence shown here is derived from an EMBL/GenBank/DDBJ whole genome shotgun (WGS) entry which is preliminary data.</text>
</comment>
<dbReference type="GO" id="GO:0016787">
    <property type="term" value="F:hydrolase activity"/>
    <property type="evidence" value="ECO:0007669"/>
    <property type="project" value="UniProtKB-KW"/>
</dbReference>
<dbReference type="InterPro" id="IPR038269">
    <property type="entry name" value="SCAN_sf"/>
</dbReference>
<dbReference type="SUPFAM" id="SSF47353">
    <property type="entry name" value="Retrovirus capsid dimerization domain-like"/>
    <property type="match status" value="1"/>
</dbReference>
<evidence type="ECO:0000259" key="1">
    <source>
        <dbReference type="PROSITE" id="PS50804"/>
    </source>
</evidence>
<dbReference type="PANTHER" id="PTHR46888">
    <property type="entry name" value="ZINC KNUCKLE DOMAINCONTAINING PROTEIN-RELATED"/>
    <property type="match status" value="1"/>
</dbReference>
<dbReference type="GO" id="GO:0004519">
    <property type="term" value="F:endonuclease activity"/>
    <property type="evidence" value="ECO:0007669"/>
    <property type="project" value="UniProtKB-KW"/>
</dbReference>
<feature type="domain" description="SCAN box" evidence="1">
    <location>
        <begin position="74"/>
        <end position="134"/>
    </location>
</feature>
<protein>
    <recommendedName>
        <fullName evidence="1">SCAN box domain-containing protein</fullName>
    </recommendedName>
</protein>
<dbReference type="PANTHER" id="PTHR46888:SF1">
    <property type="entry name" value="RIBONUCLEASE H"/>
    <property type="match status" value="1"/>
</dbReference>
<dbReference type="Pfam" id="PF02023">
    <property type="entry name" value="SCAN"/>
    <property type="match status" value="1"/>
</dbReference>
<keyword evidence="3" id="KW-1185">Reference proteome</keyword>
<organism evidence="2 3">
    <name type="scientific">Alligator mississippiensis</name>
    <name type="common">American alligator</name>
    <dbReference type="NCBI Taxonomy" id="8496"/>
    <lineage>
        <taxon>Eukaryota</taxon>
        <taxon>Metazoa</taxon>
        <taxon>Chordata</taxon>
        <taxon>Craniata</taxon>
        <taxon>Vertebrata</taxon>
        <taxon>Euteleostomi</taxon>
        <taxon>Archelosauria</taxon>
        <taxon>Archosauria</taxon>
        <taxon>Crocodylia</taxon>
        <taxon>Alligatoridae</taxon>
        <taxon>Alligatorinae</taxon>
        <taxon>Alligator</taxon>
    </lineage>
</organism>
<dbReference type="AlphaFoldDB" id="A0A151NEE6"/>
<name>A0A151NEE6_ALLMI</name>
<accession>A0A151NEE6</accession>